<dbReference type="PANTHER" id="PTHR37159:SF1">
    <property type="entry name" value="GH11867P"/>
    <property type="match status" value="1"/>
</dbReference>
<protein>
    <recommendedName>
        <fullName evidence="3">ER-bound oxygenase mpaB/mpaB'/Rubber oxygenase catalytic domain-containing protein</fullName>
    </recommendedName>
</protein>
<dbReference type="AlphaFoldDB" id="A0A834XNU4"/>
<evidence type="ECO:0008006" key="3">
    <source>
        <dbReference type="Google" id="ProtNLM"/>
    </source>
</evidence>
<name>A0A834XNU4_APHGI</name>
<organism evidence="1 2">
    <name type="scientific">Aphidius gifuensis</name>
    <name type="common">Parasitoid wasp</name>
    <dbReference type="NCBI Taxonomy" id="684658"/>
    <lineage>
        <taxon>Eukaryota</taxon>
        <taxon>Metazoa</taxon>
        <taxon>Ecdysozoa</taxon>
        <taxon>Arthropoda</taxon>
        <taxon>Hexapoda</taxon>
        <taxon>Insecta</taxon>
        <taxon>Pterygota</taxon>
        <taxon>Neoptera</taxon>
        <taxon>Endopterygota</taxon>
        <taxon>Hymenoptera</taxon>
        <taxon>Apocrita</taxon>
        <taxon>Ichneumonoidea</taxon>
        <taxon>Braconidae</taxon>
        <taxon>Aphidiinae</taxon>
        <taxon>Aphidius</taxon>
    </lineage>
</organism>
<keyword evidence="2" id="KW-1185">Reference proteome</keyword>
<dbReference type="OrthoDB" id="6361347at2759"/>
<dbReference type="EMBL" id="JACMRX010000005">
    <property type="protein sequence ID" value="KAF7988630.1"/>
    <property type="molecule type" value="Genomic_DNA"/>
</dbReference>
<evidence type="ECO:0000313" key="2">
    <source>
        <dbReference type="Proteomes" id="UP000639338"/>
    </source>
</evidence>
<accession>A0A834XNU4</accession>
<gene>
    <name evidence="1" type="ORF">HCN44_001203</name>
</gene>
<evidence type="ECO:0000313" key="1">
    <source>
        <dbReference type="EMBL" id="KAF7988630.1"/>
    </source>
</evidence>
<proteinExistence type="predicted"/>
<reference evidence="1 2" key="1">
    <citation type="submission" date="2020-08" db="EMBL/GenBank/DDBJ databases">
        <title>Aphidius gifuensis genome sequencing and assembly.</title>
        <authorList>
            <person name="Du Z."/>
        </authorList>
    </citation>
    <scope>NUCLEOTIDE SEQUENCE [LARGE SCALE GENOMIC DNA]</scope>
    <source>
        <strain evidence="1">YNYX2018</strain>
        <tissue evidence="1">Adults</tissue>
    </source>
</reference>
<sequence>MTTIIVENLTNVNEKNDLKSFENITSENYKINSDFKINKLNILSDLKNNNILIEILLNPDVQKIIEESISSIENDDKLNKNFDRQKYFEELIEANYPNLPKTLVPLTTGITLPGDCGRNADDIPDWLDHDKFLKGQRFAMDNLFGISFAEMLSLFVLYSFEEGLKPIIMTQNSSKPYEAFKRFLSTGNRVRNWYTSDIWKKGTPGYNDIEIVRKMHGNVRNRLEKLTKNEIDNAAKIIPALSKKTNITIDDFRDCCEAPKIGQCPFTSDAYRLNKIKGLNQTEMSITHWAFIGFTISYPEYFGIHDAKDEDLDAFCHMWRGIGYRLGIDDKYNFCQGSLTEIRDRSNDLLEFWAKPLFRNVTPEWEHMMRCLIEGIGYYTPGLDYDTSLFYLCNILNCKMPRFQSSMSLLSYAKYRLTKTLFLYLFRIPGIRNYMNEKVIRNVDAANNYDENKHAELQKKSTKSMNT</sequence>
<dbReference type="Proteomes" id="UP000639338">
    <property type="component" value="Unassembled WGS sequence"/>
</dbReference>
<comment type="caution">
    <text evidence="1">The sequence shown here is derived from an EMBL/GenBank/DDBJ whole genome shotgun (WGS) entry which is preliminary data.</text>
</comment>
<dbReference type="PANTHER" id="PTHR37159">
    <property type="entry name" value="GH11867P"/>
    <property type="match status" value="1"/>
</dbReference>